<dbReference type="GO" id="GO:0007039">
    <property type="term" value="P:protein catabolic process in the vacuole"/>
    <property type="evidence" value="ECO:0007669"/>
    <property type="project" value="TreeGrafter"/>
</dbReference>
<keyword evidence="4" id="KW-1185">Reference proteome</keyword>
<comment type="caution">
    <text evidence="3">The sequence shown here is derived from an EMBL/GenBank/DDBJ whole genome shotgun (WGS) entry which is preliminary data.</text>
</comment>
<dbReference type="Pfam" id="PF08550">
    <property type="entry name" value="GATA_AreA"/>
    <property type="match status" value="1"/>
</dbReference>
<accession>A0AAE8N7K8</accession>
<evidence type="ECO:0000313" key="4">
    <source>
        <dbReference type="Proteomes" id="UP001187682"/>
    </source>
</evidence>
<feature type="region of interest" description="Disordered" evidence="1">
    <location>
        <begin position="211"/>
        <end position="234"/>
    </location>
</feature>
<evidence type="ECO:0000313" key="3">
    <source>
        <dbReference type="EMBL" id="SPO06919.1"/>
    </source>
</evidence>
<protein>
    <submittedName>
        <fullName evidence="3">Related to negative regulator of glucose-repressible genes</fullName>
    </submittedName>
</protein>
<reference evidence="3" key="1">
    <citation type="submission" date="2018-03" db="EMBL/GenBank/DDBJ databases">
        <authorList>
            <person name="Guldener U."/>
        </authorList>
    </citation>
    <scope>NUCLEOTIDE SEQUENCE</scope>
</reference>
<dbReference type="PANTHER" id="PTHR28051">
    <property type="entry name" value="PROTEIN MTL1-RELATED"/>
    <property type="match status" value="1"/>
</dbReference>
<dbReference type="PANTHER" id="PTHR28051:SF1">
    <property type="entry name" value="PROTEIN MTL1-RELATED"/>
    <property type="match status" value="1"/>
</dbReference>
<evidence type="ECO:0000256" key="1">
    <source>
        <dbReference type="SAM" id="MobiDB-lite"/>
    </source>
</evidence>
<name>A0AAE8N7K8_9PEZI</name>
<dbReference type="GO" id="GO:0042149">
    <property type="term" value="P:cellular response to glucose starvation"/>
    <property type="evidence" value="ECO:0007669"/>
    <property type="project" value="TreeGrafter"/>
</dbReference>
<dbReference type="GO" id="GO:0005773">
    <property type="term" value="C:vacuole"/>
    <property type="evidence" value="ECO:0007669"/>
    <property type="project" value="GOC"/>
</dbReference>
<dbReference type="EMBL" id="ONZQ02000017">
    <property type="protein sequence ID" value="SPO06919.1"/>
    <property type="molecule type" value="Genomic_DNA"/>
</dbReference>
<feature type="domain" description="Nitrogen regulatory protein areA GATA-like" evidence="2">
    <location>
        <begin position="67"/>
        <end position="92"/>
    </location>
</feature>
<dbReference type="InterPro" id="IPR013860">
    <property type="entry name" value="AreA_GATA"/>
</dbReference>
<proteinExistence type="predicted"/>
<organism evidence="3 4">
    <name type="scientific">Cephalotrichum gorgonifer</name>
    <dbReference type="NCBI Taxonomy" id="2041049"/>
    <lineage>
        <taxon>Eukaryota</taxon>
        <taxon>Fungi</taxon>
        <taxon>Dikarya</taxon>
        <taxon>Ascomycota</taxon>
        <taxon>Pezizomycotina</taxon>
        <taxon>Sordariomycetes</taxon>
        <taxon>Hypocreomycetidae</taxon>
        <taxon>Microascales</taxon>
        <taxon>Microascaceae</taxon>
        <taxon>Cephalotrichum</taxon>
    </lineage>
</organism>
<gene>
    <name evidence="3" type="ORF">DNG_09613</name>
</gene>
<dbReference type="AlphaFoldDB" id="A0AAE8N7K8"/>
<dbReference type="InterPro" id="IPR052292">
    <property type="entry name" value="Glucose_repression_reg"/>
</dbReference>
<sequence>MAVDLSSEDNYFSYTTSPDKEGSGSTSRLVSLEILERAEDDTAVRAQPTRHVDYLSHSWAEEEIWSSWRYIVSRPKDYVNAVRLENALWRTWLKKKNNLKTVSPETLNWLKECDVTWLYGPLQTRENTENNVRSAAVQPRTKATSFINKKPILKKRSISEIMLRRSLSSSLLIKHAAAVVEAQEKNSRKLARPSLERAASDYVTFPFSSRRTSKDTSLHTSSTTSGSISPTSEQKRIHFNKQVEQCIAVDVKGDDDVEDTPVYMHDGGDLDNSAVVMKRTMRRREGVPILRRTSKGSDGKTIAMLPSTTIRDRQDCLEVETVMKDSTQVYVGSPIVSPSSSGSFDFETAGMRRALLEMPMLRDEVGSPTPNDGFFGRILDTMNTARDIAHVIWNFGWRN</sequence>
<feature type="compositionally biased region" description="Low complexity" evidence="1">
    <location>
        <begin position="218"/>
        <end position="232"/>
    </location>
</feature>
<dbReference type="Proteomes" id="UP001187682">
    <property type="component" value="Unassembled WGS sequence"/>
</dbReference>
<evidence type="ECO:0000259" key="2">
    <source>
        <dbReference type="Pfam" id="PF08550"/>
    </source>
</evidence>